<dbReference type="EMBL" id="LUCM01010982">
    <property type="protein sequence ID" value="KAA0184672.1"/>
    <property type="molecule type" value="Genomic_DNA"/>
</dbReference>
<feature type="region of interest" description="Disordered" evidence="1">
    <location>
        <begin position="141"/>
        <end position="176"/>
    </location>
</feature>
<gene>
    <name evidence="2" type="ORF">FBUS_04379</name>
</gene>
<dbReference type="AlphaFoldDB" id="A0A8E0RL91"/>
<dbReference type="OrthoDB" id="6249616at2759"/>
<evidence type="ECO:0000313" key="3">
    <source>
        <dbReference type="Proteomes" id="UP000728185"/>
    </source>
</evidence>
<organism evidence="2 3">
    <name type="scientific">Fasciolopsis buskii</name>
    <dbReference type="NCBI Taxonomy" id="27845"/>
    <lineage>
        <taxon>Eukaryota</taxon>
        <taxon>Metazoa</taxon>
        <taxon>Spiralia</taxon>
        <taxon>Lophotrochozoa</taxon>
        <taxon>Platyhelminthes</taxon>
        <taxon>Trematoda</taxon>
        <taxon>Digenea</taxon>
        <taxon>Plagiorchiida</taxon>
        <taxon>Echinostomata</taxon>
        <taxon>Echinostomatoidea</taxon>
        <taxon>Fasciolidae</taxon>
        <taxon>Fasciolopsis</taxon>
    </lineage>
</organism>
<proteinExistence type="predicted"/>
<reference evidence="2" key="1">
    <citation type="submission" date="2019-05" db="EMBL/GenBank/DDBJ databases">
        <title>Annotation for the trematode Fasciolopsis buski.</title>
        <authorList>
            <person name="Choi Y.-J."/>
        </authorList>
    </citation>
    <scope>NUCLEOTIDE SEQUENCE</scope>
    <source>
        <strain evidence="2">HT</strain>
        <tissue evidence="2">Whole worm</tissue>
    </source>
</reference>
<protein>
    <submittedName>
        <fullName evidence="2">Uncharacterized protein</fullName>
    </submittedName>
</protein>
<sequence>MAFTGTNISHSMQPQLTSYLGSSNPLHRAGHPAPTPSYPLFHPAAMAAVAAAAAGYSQQFGACVGASPLNLTSTPNAFGAYSFQPSGMGRSGYYPGLALPHSNTYSSNYPMNGFASHKAQQSFPTNRALYTDSISNLSTATPGVSNRSEANGIKTSSSSSKSCAVKTHSRGKKSTKAEEVAVRKRQEFDELVKARTDKLLSDGPVYTVSCARDFSCFSLTFEVRLSKNS</sequence>
<comment type="caution">
    <text evidence="2">The sequence shown here is derived from an EMBL/GenBank/DDBJ whole genome shotgun (WGS) entry which is preliminary data.</text>
</comment>
<name>A0A8E0RL91_9TREM</name>
<dbReference type="Proteomes" id="UP000728185">
    <property type="component" value="Unassembled WGS sequence"/>
</dbReference>
<evidence type="ECO:0000256" key="1">
    <source>
        <dbReference type="SAM" id="MobiDB-lite"/>
    </source>
</evidence>
<feature type="compositionally biased region" description="Polar residues" evidence="1">
    <location>
        <begin position="141"/>
        <end position="155"/>
    </location>
</feature>
<accession>A0A8E0RL91</accession>
<keyword evidence="3" id="KW-1185">Reference proteome</keyword>
<evidence type="ECO:0000313" key="2">
    <source>
        <dbReference type="EMBL" id="KAA0184672.1"/>
    </source>
</evidence>